<reference evidence="3" key="1">
    <citation type="submission" date="2013-09" db="EMBL/GenBank/DDBJ databases">
        <title>The Genome Sequence of Anopheles maculatus species B.</title>
        <authorList>
            <consortium name="The Broad Institute Genomics Platform"/>
            <person name="Neafsey D.E."/>
            <person name="Besansky N."/>
            <person name="Howell P."/>
            <person name="Walton C."/>
            <person name="Young S.K."/>
            <person name="Zeng Q."/>
            <person name="Gargeya S."/>
            <person name="Fitzgerald M."/>
            <person name="Haas B."/>
            <person name="Abouelleil A."/>
            <person name="Allen A.W."/>
            <person name="Alvarado L."/>
            <person name="Arachchi H.M."/>
            <person name="Berlin A.M."/>
            <person name="Chapman S.B."/>
            <person name="Gainer-Dewar J."/>
            <person name="Goldberg J."/>
            <person name="Griggs A."/>
            <person name="Gujja S."/>
            <person name="Hansen M."/>
            <person name="Howarth C."/>
            <person name="Imamovic A."/>
            <person name="Ireland A."/>
            <person name="Larimer J."/>
            <person name="McCowan C."/>
            <person name="Murphy C."/>
            <person name="Pearson M."/>
            <person name="Poon T.W."/>
            <person name="Priest M."/>
            <person name="Roberts A."/>
            <person name="Saif S."/>
            <person name="Shea T."/>
            <person name="Sisk P."/>
            <person name="Sykes S."/>
            <person name="Wortman J."/>
            <person name="Nusbaum C."/>
            <person name="Birren B."/>
        </authorList>
    </citation>
    <scope>NUCLEOTIDE SEQUENCE [LARGE SCALE GENOMIC DNA]</scope>
    <source>
        <strain evidence="3">maculatus3</strain>
    </source>
</reference>
<sequence>MASHAEAKTNAILETPARTVDAEDAETKLIQKAEHHMEHTYMGSHVCMLICQLVMGEPGYEQVARKHLKHNNFKRMVAALSRYYEFLNLTTNADAESTAHKRQTKEAIDYLGQLDGCESSGVVRTGTTANPADATTAAATFSE</sequence>
<dbReference type="PROSITE" id="PS51271">
    <property type="entry name" value="WAPL"/>
    <property type="match status" value="1"/>
</dbReference>
<evidence type="ECO:0000259" key="1">
    <source>
        <dbReference type="PROSITE" id="PS51271"/>
    </source>
</evidence>
<name>A0A182T665_9DIPT</name>
<dbReference type="PANTHER" id="PTHR22100:SF13">
    <property type="entry name" value="WINGS APART-LIKE PROTEIN HOMOLOG"/>
    <property type="match status" value="1"/>
</dbReference>
<dbReference type="Gene3D" id="1.25.10.10">
    <property type="entry name" value="Leucine-rich Repeat Variant"/>
    <property type="match status" value="1"/>
</dbReference>
<dbReference type="InterPro" id="IPR012502">
    <property type="entry name" value="WAPL_dom"/>
</dbReference>
<reference evidence="2" key="2">
    <citation type="submission" date="2020-05" db="UniProtKB">
        <authorList>
            <consortium name="EnsemblMetazoa"/>
        </authorList>
    </citation>
    <scope>IDENTIFICATION</scope>
    <source>
        <strain evidence="2">maculatus3</strain>
    </source>
</reference>
<dbReference type="PANTHER" id="PTHR22100">
    <property type="entry name" value="WINGS APART-LIKE PROTEIN HOMOLOG"/>
    <property type="match status" value="1"/>
</dbReference>
<dbReference type="InterPro" id="IPR011989">
    <property type="entry name" value="ARM-like"/>
</dbReference>
<dbReference type="VEuPathDB" id="VectorBase:AMAM020431"/>
<accession>A0A182T665</accession>
<dbReference type="EnsemblMetazoa" id="AMAM020431-RA">
    <property type="protein sequence ID" value="AMAM020431-PA"/>
    <property type="gene ID" value="AMAM020431"/>
</dbReference>
<dbReference type="AlphaFoldDB" id="A0A182T665"/>
<keyword evidence="3" id="KW-1185">Reference proteome</keyword>
<protein>
    <submittedName>
        <fullName evidence="2">WAPL domain-containing protein</fullName>
    </submittedName>
</protein>
<evidence type="ECO:0000313" key="3">
    <source>
        <dbReference type="Proteomes" id="UP000075901"/>
    </source>
</evidence>
<dbReference type="Proteomes" id="UP000075901">
    <property type="component" value="Unassembled WGS sequence"/>
</dbReference>
<feature type="domain" description="WAPL" evidence="1">
    <location>
        <begin position="1"/>
        <end position="90"/>
    </location>
</feature>
<dbReference type="InterPro" id="IPR039874">
    <property type="entry name" value="WAPL"/>
</dbReference>
<evidence type="ECO:0000313" key="2">
    <source>
        <dbReference type="EnsemblMetazoa" id="AMAM020431-PA"/>
    </source>
</evidence>
<organism evidence="2 3">
    <name type="scientific">Anopheles maculatus</name>
    <dbReference type="NCBI Taxonomy" id="74869"/>
    <lineage>
        <taxon>Eukaryota</taxon>
        <taxon>Metazoa</taxon>
        <taxon>Ecdysozoa</taxon>
        <taxon>Arthropoda</taxon>
        <taxon>Hexapoda</taxon>
        <taxon>Insecta</taxon>
        <taxon>Pterygota</taxon>
        <taxon>Neoptera</taxon>
        <taxon>Endopterygota</taxon>
        <taxon>Diptera</taxon>
        <taxon>Nematocera</taxon>
        <taxon>Culicoidea</taxon>
        <taxon>Culicidae</taxon>
        <taxon>Anophelinae</taxon>
        <taxon>Anopheles</taxon>
        <taxon>Anopheles maculatus group</taxon>
    </lineage>
</organism>
<proteinExistence type="predicted"/>